<organism evidence="1 2">
    <name type="scientific">Belnapia mucosa</name>
    <dbReference type="NCBI Taxonomy" id="2804532"/>
    <lineage>
        <taxon>Bacteria</taxon>
        <taxon>Pseudomonadati</taxon>
        <taxon>Pseudomonadota</taxon>
        <taxon>Alphaproteobacteria</taxon>
        <taxon>Acetobacterales</taxon>
        <taxon>Roseomonadaceae</taxon>
        <taxon>Belnapia</taxon>
    </lineage>
</organism>
<accession>A0ABS1VAS3</accession>
<sequence length="51" mass="5490">MMLLGVLLFAVNDILGKWLVGACAVGQLMLVCSIAGLRPWHHRADEGAADR</sequence>
<evidence type="ECO:0000313" key="1">
    <source>
        <dbReference type="EMBL" id="MBL6458437.1"/>
    </source>
</evidence>
<protein>
    <submittedName>
        <fullName evidence="1">Uncharacterized protein</fullName>
    </submittedName>
</protein>
<name>A0ABS1VAS3_9PROT</name>
<keyword evidence="2" id="KW-1185">Reference proteome</keyword>
<proteinExistence type="predicted"/>
<evidence type="ECO:0000313" key="2">
    <source>
        <dbReference type="Proteomes" id="UP000606490"/>
    </source>
</evidence>
<dbReference type="RefSeq" id="WP_202828175.1">
    <property type="nucleotide sequence ID" value="NZ_JAEUXJ010000014.1"/>
</dbReference>
<comment type="caution">
    <text evidence="1">The sequence shown here is derived from an EMBL/GenBank/DDBJ whole genome shotgun (WGS) entry which is preliminary data.</text>
</comment>
<reference evidence="1 2" key="1">
    <citation type="submission" date="2021-01" db="EMBL/GenBank/DDBJ databases">
        <title>Belnapia mucosa sp. nov. and Belnapia arida sp. nov., isolated from the Tabernas Desert (Almeria, Spain).</title>
        <authorList>
            <person name="Molina-Menor E."/>
            <person name="Vidal-Verdu A."/>
            <person name="Calonge A."/>
            <person name="Satari L."/>
            <person name="Pereto Magraner J."/>
            <person name="Porcar Miralles M."/>
        </authorList>
    </citation>
    <scope>NUCLEOTIDE SEQUENCE [LARGE SCALE GENOMIC DNA]</scope>
    <source>
        <strain evidence="1 2">T6</strain>
    </source>
</reference>
<dbReference type="EMBL" id="JAEUXJ010000014">
    <property type="protein sequence ID" value="MBL6458437.1"/>
    <property type="molecule type" value="Genomic_DNA"/>
</dbReference>
<dbReference type="Proteomes" id="UP000606490">
    <property type="component" value="Unassembled WGS sequence"/>
</dbReference>
<gene>
    <name evidence="1" type="ORF">JMJ55_24165</name>
</gene>